<reference evidence="2" key="1">
    <citation type="submission" date="2014-07" db="EMBL/GenBank/DDBJ databases">
        <authorList>
            <person name="Martin A.A"/>
            <person name="De Silva N."/>
        </authorList>
    </citation>
    <scope>NUCLEOTIDE SEQUENCE</scope>
</reference>
<dbReference type="Proteomes" id="UP000035680">
    <property type="component" value="Unassembled WGS sequence"/>
</dbReference>
<feature type="region of interest" description="Disordered" evidence="1">
    <location>
        <begin position="120"/>
        <end position="159"/>
    </location>
</feature>
<dbReference type="AlphaFoldDB" id="A0A0K0EW24"/>
<dbReference type="WBParaSite" id="SVE_0072300.1">
    <property type="protein sequence ID" value="SVE_0072300.1"/>
    <property type="gene ID" value="SVE_0072300"/>
</dbReference>
<protein>
    <submittedName>
        <fullName evidence="3">Uncharacterized protein</fullName>
    </submittedName>
</protein>
<organism evidence="2 3">
    <name type="scientific">Strongyloides venezuelensis</name>
    <name type="common">Threadworm</name>
    <dbReference type="NCBI Taxonomy" id="75913"/>
    <lineage>
        <taxon>Eukaryota</taxon>
        <taxon>Metazoa</taxon>
        <taxon>Ecdysozoa</taxon>
        <taxon>Nematoda</taxon>
        <taxon>Chromadorea</taxon>
        <taxon>Rhabditida</taxon>
        <taxon>Tylenchina</taxon>
        <taxon>Panagrolaimomorpha</taxon>
        <taxon>Strongyloidoidea</taxon>
        <taxon>Strongyloididae</taxon>
        <taxon>Strongyloides</taxon>
    </lineage>
</organism>
<feature type="compositionally biased region" description="Acidic residues" evidence="1">
    <location>
        <begin position="145"/>
        <end position="159"/>
    </location>
</feature>
<evidence type="ECO:0000256" key="1">
    <source>
        <dbReference type="SAM" id="MobiDB-lite"/>
    </source>
</evidence>
<name>A0A0K0EW24_STRVS</name>
<evidence type="ECO:0000313" key="2">
    <source>
        <dbReference type="Proteomes" id="UP000035680"/>
    </source>
</evidence>
<feature type="compositionally biased region" description="Basic and acidic residues" evidence="1">
    <location>
        <begin position="127"/>
        <end position="144"/>
    </location>
</feature>
<keyword evidence="2" id="KW-1185">Reference proteome</keyword>
<sequence length="159" mass="18441">MNFNDNLFIFGGIPIHFSSEYKYTNESQKDETTPPSTEDEGNLLSNSLKLINQRYSFDGVSISHHEEENTRLLEILADLMIILDKIENDLENNSINIEETIEALREKGRLLREEKILMEMGSESSEDDNHYLDEEPARKLQKMNEEEDLGSQLEVDEED</sequence>
<evidence type="ECO:0000313" key="3">
    <source>
        <dbReference type="WBParaSite" id="SVE_0072300.1"/>
    </source>
</evidence>
<reference evidence="3" key="2">
    <citation type="submission" date="2015-08" db="UniProtKB">
        <authorList>
            <consortium name="WormBaseParasite"/>
        </authorList>
    </citation>
    <scope>IDENTIFICATION</scope>
</reference>
<accession>A0A0K0EW24</accession>
<proteinExistence type="predicted"/>